<dbReference type="EMBL" id="UOEP01000199">
    <property type="protein sequence ID" value="VAW23635.1"/>
    <property type="molecule type" value="Genomic_DNA"/>
</dbReference>
<dbReference type="AlphaFoldDB" id="A0A3B0TYI9"/>
<dbReference type="Pfam" id="PF08889">
    <property type="entry name" value="WbqC"/>
    <property type="match status" value="2"/>
</dbReference>
<sequence length="211" mass="24297">MEHKIILSTAYLAPVQYYTKFLSEGEVFIEQHENFPKQTYRNRCVVLGANGPVTLVIPVAKGRSGKTKIRDIKIYDGQNWQVNHWRTIFSAYNSSPFFEFYEYCLHKFFEKEYKFLFDFNQAVNAQILEILEITPAINVTPEFEGKKSGAANYCDIISPKNKTPDRYFSPQPYTQVFSDKFGFTPNLSIIDLIFNEGPNSITILEGSINKG</sequence>
<organism evidence="1">
    <name type="scientific">hydrothermal vent metagenome</name>
    <dbReference type="NCBI Taxonomy" id="652676"/>
    <lineage>
        <taxon>unclassified sequences</taxon>
        <taxon>metagenomes</taxon>
        <taxon>ecological metagenomes</taxon>
    </lineage>
</organism>
<dbReference type="InterPro" id="IPR014985">
    <property type="entry name" value="WbqC"/>
</dbReference>
<accession>A0A3B0TYI9</accession>
<evidence type="ECO:0000313" key="1">
    <source>
        <dbReference type="EMBL" id="VAW23635.1"/>
    </source>
</evidence>
<evidence type="ECO:0008006" key="2">
    <source>
        <dbReference type="Google" id="ProtNLM"/>
    </source>
</evidence>
<protein>
    <recommendedName>
        <fullName evidence="2">WbqC-like protein family</fullName>
    </recommendedName>
</protein>
<reference evidence="1" key="1">
    <citation type="submission" date="2018-06" db="EMBL/GenBank/DDBJ databases">
        <authorList>
            <person name="Zhirakovskaya E."/>
        </authorList>
    </citation>
    <scope>NUCLEOTIDE SEQUENCE</scope>
</reference>
<gene>
    <name evidence="1" type="ORF">MNBD_BACTEROID01-1709</name>
</gene>
<name>A0A3B0TYI9_9ZZZZ</name>
<proteinExistence type="predicted"/>